<dbReference type="PaxDb" id="272569-rrnAC1256"/>
<keyword evidence="4" id="KW-1185">Reference proteome</keyword>
<dbReference type="EMBL" id="AY596297">
    <property type="protein sequence ID" value="AAV46198.1"/>
    <property type="molecule type" value="Genomic_DNA"/>
</dbReference>
<evidence type="ECO:0000313" key="4">
    <source>
        <dbReference type="Proteomes" id="UP000001169"/>
    </source>
</evidence>
<proteinExistence type="predicted"/>
<dbReference type="KEGG" id="hma:rrnAC1256"/>
<feature type="domain" description="DUF7344" evidence="2">
    <location>
        <begin position="267"/>
        <end position="345"/>
    </location>
</feature>
<dbReference type="PATRIC" id="fig|272569.17.peg.1965"/>
<reference evidence="3 4" key="1">
    <citation type="journal article" date="2004" name="Genome Res.">
        <title>Genome sequence of Haloarcula marismortui: a halophilic archaeon from the Dead Sea.</title>
        <authorList>
            <person name="Baliga N.S."/>
            <person name="Bonneau R."/>
            <person name="Facciotti M.T."/>
            <person name="Pan M."/>
            <person name="Glusman G."/>
            <person name="Deutsch E.W."/>
            <person name="Shannon P."/>
            <person name="Chiu Y."/>
            <person name="Weng R.S."/>
            <person name="Gan R.R."/>
            <person name="Hung P."/>
            <person name="Date S.V."/>
            <person name="Marcotte E."/>
            <person name="Hood L."/>
            <person name="Ng W.V."/>
        </authorList>
    </citation>
    <scope>NUCLEOTIDE SEQUENCE [LARGE SCALE GENOMIC DNA]</scope>
    <source>
        <strain evidence="4">ATCC 43049 / DSM 3752 / JCM 8966 / VKM B-1809</strain>
    </source>
</reference>
<dbReference type="Pfam" id="PF24336">
    <property type="entry name" value="DUF7504"/>
    <property type="match status" value="1"/>
</dbReference>
<dbReference type="STRING" id="272569.rrnAC1256"/>
<dbReference type="Gene3D" id="1.10.10.10">
    <property type="entry name" value="Winged helix-like DNA-binding domain superfamily/Winged helix DNA-binding domain"/>
    <property type="match status" value="1"/>
</dbReference>
<dbReference type="eggNOG" id="arCOG03828">
    <property type="taxonomic scope" value="Archaea"/>
</dbReference>
<dbReference type="EnsemblBacteria" id="AAV46198">
    <property type="protein sequence ID" value="AAV46198"/>
    <property type="gene ID" value="rrnAC1256"/>
</dbReference>
<organism evidence="3 4">
    <name type="scientific">Haloarcula marismortui (strain ATCC 43049 / DSM 3752 / JCM 8966 / VKM B-1809)</name>
    <name type="common">Halobacterium marismortui</name>
    <dbReference type="NCBI Taxonomy" id="272569"/>
    <lineage>
        <taxon>Archaea</taxon>
        <taxon>Methanobacteriati</taxon>
        <taxon>Methanobacteriota</taxon>
        <taxon>Stenosarchaea group</taxon>
        <taxon>Halobacteria</taxon>
        <taxon>Halobacteriales</taxon>
        <taxon>Haloarculaceae</taxon>
        <taxon>Haloarcula</taxon>
    </lineage>
</organism>
<dbReference type="InterPro" id="IPR055768">
    <property type="entry name" value="DUF7344"/>
</dbReference>
<evidence type="ECO:0000256" key="1">
    <source>
        <dbReference type="SAM" id="MobiDB-lite"/>
    </source>
</evidence>
<dbReference type="InterPro" id="IPR036388">
    <property type="entry name" value="WH-like_DNA-bd_sf"/>
</dbReference>
<sequence>MSRERLFVDGFMVPDTIQYAMNSGSGTVDQPLKEAASVLVLARNASDAEREGCAGFLAEQEVSKSKAICVTVSESPDSRLSLWQQHLDDEMPEEAIIVDAGSELPATSQAAASGAFPSLTLDTLPATVAPIDISATVSRHLGRLEQEDTPLLLCLHSLTGLLECWERDRVIALVTALNRQCAEMDVSSHHHMDPEAHTEETVEMFRPLYDVVYEYLPDHGWTVTASQDAEETPTFRDTVTPPGGVKKGDPEEPETIPIPYSFDQVLELISAPRRRSLLYHLKDRSETEVPLDDLVDRVYEREKAIPARTTPKSRDEVGVSLAHNHLPRLDDLGILSYETADNTVEYYANPALESVIQYVERLELG</sequence>
<dbReference type="InterPro" id="IPR055927">
    <property type="entry name" value="DUF7504"/>
</dbReference>
<dbReference type="AlphaFoldDB" id="Q5V2Q4"/>
<name>Q5V2Q4_HALMA</name>
<gene>
    <name evidence="3" type="ordered locus">rrnAC1256</name>
</gene>
<dbReference type="Proteomes" id="UP000001169">
    <property type="component" value="Chromosome I"/>
</dbReference>
<accession>Q5V2Q4</accession>
<evidence type="ECO:0000313" key="3">
    <source>
        <dbReference type="EMBL" id="AAV46198.1"/>
    </source>
</evidence>
<dbReference type="HOGENOM" id="CLU_757808_0_0_2"/>
<dbReference type="Pfam" id="PF24035">
    <property type="entry name" value="DUF7344"/>
    <property type="match status" value="1"/>
</dbReference>
<evidence type="ECO:0000259" key="2">
    <source>
        <dbReference type="Pfam" id="PF24035"/>
    </source>
</evidence>
<protein>
    <recommendedName>
        <fullName evidence="2">DUF7344 domain-containing protein</fullName>
    </recommendedName>
</protein>
<feature type="region of interest" description="Disordered" evidence="1">
    <location>
        <begin position="227"/>
        <end position="254"/>
    </location>
</feature>
<dbReference type="eggNOG" id="arCOG02452">
    <property type="taxonomic scope" value="Archaea"/>
</dbReference>